<comment type="subcellular location">
    <subcellularLocation>
        <location evidence="1">Membrane</location>
        <topology evidence="1">Multi-pass membrane protein</topology>
    </subcellularLocation>
</comment>
<evidence type="ECO:0000313" key="5">
    <source>
        <dbReference type="EMBL" id="OCL32014.1"/>
    </source>
</evidence>
<evidence type="ECO:0000256" key="1">
    <source>
        <dbReference type="ARBA" id="ARBA00004141"/>
    </source>
</evidence>
<dbReference type="Proteomes" id="UP000093501">
    <property type="component" value="Unassembled WGS sequence"/>
</dbReference>
<reference evidence="6" key="1">
    <citation type="submission" date="2016-07" db="EMBL/GenBank/DDBJ databases">
        <authorList>
            <person name="Florea S."/>
            <person name="Webb J.S."/>
            <person name="Jaromczyk J."/>
            <person name="Schardl C.L."/>
        </authorList>
    </citation>
    <scope>NUCLEOTIDE SEQUENCE [LARGE SCALE GENOMIC DNA]</scope>
    <source>
        <strain evidence="6">IPBSL-7</strain>
    </source>
</reference>
<evidence type="ECO:0000313" key="6">
    <source>
        <dbReference type="Proteomes" id="UP000093501"/>
    </source>
</evidence>
<keyword evidence="2" id="KW-0812">Transmembrane</keyword>
<dbReference type="PANTHER" id="PTHR43077:SF10">
    <property type="entry name" value="TRANSPORT PERMEASE PROTEIN"/>
    <property type="match status" value="1"/>
</dbReference>
<evidence type="ECO:0000256" key="2">
    <source>
        <dbReference type="ARBA" id="ARBA00022692"/>
    </source>
</evidence>
<accession>A0A1C0AIY0</accession>
<keyword evidence="3" id="KW-1133">Transmembrane helix</keyword>
<comment type="caution">
    <text evidence="5">The sequence shown here is derived from an EMBL/GenBank/DDBJ whole genome shotgun (WGS) entry which is preliminary data.</text>
</comment>
<keyword evidence="6" id="KW-1185">Reference proteome</keyword>
<sequence length="834" mass="83136">MTPETQSGRRVTWPAIIALALIPLLTVAALIGLTRPDAERIDAAVVNLDEAVTVDGQLIPMGRQLAAAMLERDGENVSWTLADVPGAAAGLRSGEFAAVVTIPEGFSAAATSFSANDAAQAQQATIDVEVSDNAPVTDAQLAQQVARLATETINDTLTEGYLDGIYVGFNTVGEQFTTIVDGARQLADGSGQLADGTLEASQGANQLADGMTLLADNGPRLADGGDQLVLGVGELGDGAAQLADGAGQLASGMRQYADGVDQFAAQTPELVDGVGQLADGADRLLGGLPQFADGAAQAIGGVAQLRDGLDRVVAGLDQPQDFSQLQELADGAAGVAAGAEGVSGGIGQVDAAMQGFASGAVPAPAQVTAISGQIAAGFECPVADPATCEMLAQTFAAGAAAGVGAGFQAGTGAASAALNTPDPTTGLSLVQGAEALAVGAGQLSDGVDQLVTELPAQTEAQLGTLKAGLTQLRDGADTLATEAQPIVDNAPAISSGATQLNAGIQQLDEEIGSLPAGVAQLSDGADQLADGASELATGAGQLSDGVGQLETGAATFAAGVTQYTEGVASASDGTAQLADGLAQLADGAAQLDDGVDTFATELAKGAEQVPSYSAADRERLATVAASPVDRADDLVQSSRVPAVTLLLVSALWLGALGAWVVARPVPRDVVSSRAPSVVLWARTMWLPLAVVAAQGVVLGLVGGVVLEAGFVTTLALAALLTVMGASFVFANHALAGWFGHAGRAISVLLLVVTVALGLSSAVSWLAPVTFVSPLHNGVLLVRAWLGGGSGEIGLAATAVLMAVVTLGASVLAVSARRRLTAEQFRRRAATVSTV</sequence>
<dbReference type="RefSeq" id="WP_068752362.1">
    <property type="nucleotide sequence ID" value="NZ_LR214441.1"/>
</dbReference>
<protein>
    <submittedName>
        <fullName evidence="5">Uncharacterized protein</fullName>
    </submittedName>
</protein>
<dbReference type="InterPro" id="IPR023908">
    <property type="entry name" value="xxxLxxG_rpt"/>
</dbReference>
<gene>
    <name evidence="5" type="ORF">BCR15_08180</name>
</gene>
<dbReference type="Gene3D" id="1.10.287.950">
    <property type="entry name" value="Methyl-accepting chemotaxis protein"/>
    <property type="match status" value="2"/>
</dbReference>
<dbReference type="NCBIfam" id="TIGR03057">
    <property type="entry name" value="xxxLxxG_by_4"/>
    <property type="match status" value="6"/>
</dbReference>
<dbReference type="InterPro" id="IPR051328">
    <property type="entry name" value="T7SS_ABC-Transporter"/>
</dbReference>
<organism evidence="5 6">
    <name type="scientific">Tessaracoccus lapidicaptus</name>
    <dbReference type="NCBI Taxonomy" id="1427523"/>
    <lineage>
        <taxon>Bacteria</taxon>
        <taxon>Bacillati</taxon>
        <taxon>Actinomycetota</taxon>
        <taxon>Actinomycetes</taxon>
        <taxon>Propionibacteriales</taxon>
        <taxon>Propionibacteriaceae</taxon>
        <taxon>Tessaracoccus</taxon>
    </lineage>
</organism>
<dbReference type="EMBL" id="MBQD01000024">
    <property type="protein sequence ID" value="OCL32014.1"/>
    <property type="molecule type" value="Genomic_DNA"/>
</dbReference>
<evidence type="ECO:0000256" key="4">
    <source>
        <dbReference type="ARBA" id="ARBA00023136"/>
    </source>
</evidence>
<dbReference type="AlphaFoldDB" id="A0A1C0AIY0"/>
<proteinExistence type="predicted"/>
<dbReference type="PANTHER" id="PTHR43077">
    <property type="entry name" value="TRANSPORT PERMEASE YVFS-RELATED"/>
    <property type="match status" value="1"/>
</dbReference>
<evidence type="ECO:0000256" key="3">
    <source>
        <dbReference type="ARBA" id="ARBA00022989"/>
    </source>
</evidence>
<dbReference type="GO" id="GO:0016020">
    <property type="term" value="C:membrane"/>
    <property type="evidence" value="ECO:0007669"/>
    <property type="project" value="UniProtKB-SubCell"/>
</dbReference>
<name>A0A1C0AIY0_9ACTN</name>
<keyword evidence="4" id="KW-0472">Membrane</keyword>